<reference evidence="3 4" key="1">
    <citation type="submission" date="2020-10" db="EMBL/GenBank/DDBJ databases">
        <title>The genome sequence of Chitinilyticum litopenaei 4Y14.</title>
        <authorList>
            <person name="Liu Y."/>
        </authorList>
    </citation>
    <scope>NUCLEOTIDE SEQUENCE [LARGE SCALE GENOMIC DNA]</scope>
    <source>
        <strain evidence="3 4">4Y14</strain>
    </source>
</reference>
<sequence>MKIIKFLLCSLLVLLSAVAMAAVSRDDAASIALNKAGGGRVLSVDKVLEGNKPVWRVKVVTGKGDVRALFVDEATGSVR</sequence>
<evidence type="ECO:0000256" key="1">
    <source>
        <dbReference type="SAM" id="SignalP"/>
    </source>
</evidence>
<proteinExistence type="predicted"/>
<dbReference type="Proteomes" id="UP000604481">
    <property type="component" value="Unassembled WGS sequence"/>
</dbReference>
<evidence type="ECO:0000259" key="2">
    <source>
        <dbReference type="Pfam" id="PF03413"/>
    </source>
</evidence>
<organism evidence="3 4">
    <name type="scientific">Chitinilyticum piscinae</name>
    <dbReference type="NCBI Taxonomy" id="2866724"/>
    <lineage>
        <taxon>Bacteria</taxon>
        <taxon>Pseudomonadati</taxon>
        <taxon>Pseudomonadota</taxon>
        <taxon>Betaproteobacteria</taxon>
        <taxon>Neisseriales</taxon>
        <taxon>Chitinibacteraceae</taxon>
        <taxon>Chitinilyticum</taxon>
    </lineage>
</organism>
<dbReference type="Pfam" id="PF03413">
    <property type="entry name" value="PepSY"/>
    <property type="match status" value="1"/>
</dbReference>
<accession>A0A8J7G1U9</accession>
<dbReference type="Gene3D" id="3.10.450.40">
    <property type="match status" value="1"/>
</dbReference>
<name>A0A8J7G1U9_9NEIS</name>
<keyword evidence="4" id="KW-1185">Reference proteome</keyword>
<evidence type="ECO:0000313" key="4">
    <source>
        <dbReference type="Proteomes" id="UP000604481"/>
    </source>
</evidence>
<feature type="domain" description="PepSY" evidence="2">
    <location>
        <begin position="23"/>
        <end position="78"/>
    </location>
</feature>
<feature type="chain" id="PRO_5035238526" evidence="1">
    <location>
        <begin position="22"/>
        <end position="79"/>
    </location>
</feature>
<dbReference type="RefSeq" id="WP_194116354.1">
    <property type="nucleotide sequence ID" value="NZ_JADFUA010000005.1"/>
</dbReference>
<feature type="signal peptide" evidence="1">
    <location>
        <begin position="1"/>
        <end position="21"/>
    </location>
</feature>
<gene>
    <name evidence="3" type="ORF">INR99_10780</name>
</gene>
<comment type="caution">
    <text evidence="3">The sequence shown here is derived from an EMBL/GenBank/DDBJ whole genome shotgun (WGS) entry which is preliminary data.</text>
</comment>
<evidence type="ECO:0000313" key="3">
    <source>
        <dbReference type="EMBL" id="MBE9609833.1"/>
    </source>
</evidence>
<protein>
    <submittedName>
        <fullName evidence="3">PepSY domain-containing protein</fullName>
    </submittedName>
</protein>
<dbReference type="EMBL" id="JADFUA010000005">
    <property type="protein sequence ID" value="MBE9609833.1"/>
    <property type="molecule type" value="Genomic_DNA"/>
</dbReference>
<dbReference type="AlphaFoldDB" id="A0A8J7G1U9"/>
<dbReference type="InterPro" id="IPR025711">
    <property type="entry name" value="PepSY"/>
</dbReference>
<keyword evidence="1" id="KW-0732">Signal</keyword>